<dbReference type="RefSeq" id="WP_344968342.1">
    <property type="nucleotide sequence ID" value="NZ_BAABDD010000004.1"/>
</dbReference>
<organism evidence="1 2">
    <name type="scientific">Salinactinospora qingdaonensis</name>
    <dbReference type="NCBI Taxonomy" id="702744"/>
    <lineage>
        <taxon>Bacteria</taxon>
        <taxon>Bacillati</taxon>
        <taxon>Actinomycetota</taxon>
        <taxon>Actinomycetes</taxon>
        <taxon>Streptosporangiales</taxon>
        <taxon>Nocardiopsidaceae</taxon>
        <taxon>Salinactinospora</taxon>
    </lineage>
</organism>
<protein>
    <recommendedName>
        <fullName evidence="3">Pimeloyl-ACP methyl ester carboxylesterase</fullName>
    </recommendedName>
</protein>
<dbReference type="Proteomes" id="UP001500908">
    <property type="component" value="Unassembled WGS sequence"/>
</dbReference>
<dbReference type="SUPFAM" id="SSF53474">
    <property type="entry name" value="alpha/beta-Hydrolases"/>
    <property type="match status" value="1"/>
</dbReference>
<evidence type="ECO:0008006" key="3">
    <source>
        <dbReference type="Google" id="ProtNLM"/>
    </source>
</evidence>
<proteinExistence type="predicted"/>
<comment type="caution">
    <text evidence="1">The sequence shown here is derived from an EMBL/GenBank/DDBJ whole genome shotgun (WGS) entry which is preliminary data.</text>
</comment>
<dbReference type="InterPro" id="IPR050228">
    <property type="entry name" value="Carboxylesterase_BioH"/>
</dbReference>
<evidence type="ECO:0000313" key="1">
    <source>
        <dbReference type="EMBL" id="GAA3733994.1"/>
    </source>
</evidence>
<keyword evidence="2" id="KW-1185">Reference proteome</keyword>
<dbReference type="Gene3D" id="3.40.50.1820">
    <property type="entry name" value="alpha/beta hydrolase"/>
    <property type="match status" value="1"/>
</dbReference>
<dbReference type="PANTHER" id="PTHR43194:SF5">
    <property type="entry name" value="PIMELOYL-[ACYL-CARRIER PROTEIN] METHYL ESTER ESTERASE"/>
    <property type="match status" value="1"/>
</dbReference>
<sequence>MCDTFPTAYPFGPDPSADPDAGPTVALVHGLEDDWRSWRSLVRELRRRETLKNARFRALDLPWRSGCDYTWRRATTPSDWVDRGLGTLAQPPQVVIAHSFGANAVLELLATRPSASQPMAVVLIAPFYRPPSVPVTWKLFEQSRDNFNQQMHDGVVARLSRRGRVIEEDVLESMIRKTVERVGPSGFLAVFDQFVGSGELRLADVRPPTLVLAGARDPGLGRRRGAVLTEEMPAADVVLHEEWDHFCHIRHADEVATRITGFLDTLHHERDGAEHRERSA</sequence>
<accession>A0ABP7F959</accession>
<dbReference type="PANTHER" id="PTHR43194">
    <property type="entry name" value="HYDROLASE ALPHA/BETA FOLD FAMILY"/>
    <property type="match status" value="1"/>
</dbReference>
<name>A0ABP7F959_9ACTN</name>
<evidence type="ECO:0000313" key="2">
    <source>
        <dbReference type="Proteomes" id="UP001500908"/>
    </source>
</evidence>
<gene>
    <name evidence="1" type="ORF">GCM10022402_12940</name>
</gene>
<reference evidence="2" key="1">
    <citation type="journal article" date="2019" name="Int. J. Syst. Evol. Microbiol.">
        <title>The Global Catalogue of Microorganisms (GCM) 10K type strain sequencing project: providing services to taxonomists for standard genome sequencing and annotation.</title>
        <authorList>
            <consortium name="The Broad Institute Genomics Platform"/>
            <consortium name="The Broad Institute Genome Sequencing Center for Infectious Disease"/>
            <person name="Wu L."/>
            <person name="Ma J."/>
        </authorList>
    </citation>
    <scope>NUCLEOTIDE SEQUENCE [LARGE SCALE GENOMIC DNA]</scope>
    <source>
        <strain evidence="2">JCM 17137</strain>
    </source>
</reference>
<dbReference type="InterPro" id="IPR029058">
    <property type="entry name" value="AB_hydrolase_fold"/>
</dbReference>
<dbReference type="EMBL" id="BAABDD010000004">
    <property type="protein sequence ID" value="GAA3733994.1"/>
    <property type="molecule type" value="Genomic_DNA"/>
</dbReference>